<dbReference type="EMBL" id="JAUSRD010000027">
    <property type="protein sequence ID" value="MDP9897374.1"/>
    <property type="molecule type" value="Genomic_DNA"/>
</dbReference>
<dbReference type="AlphaFoldDB" id="A0AAW8D9Z1"/>
<protein>
    <recommendedName>
        <fullName evidence="2">KfrB domain-containing protein</fullName>
    </recommendedName>
</protein>
<reference evidence="3" key="1">
    <citation type="submission" date="2023-07" db="EMBL/GenBank/DDBJ databases">
        <title>Sorghum-associated microbial communities from plants grown in Nebraska, USA.</title>
        <authorList>
            <person name="Schachtman D."/>
        </authorList>
    </citation>
    <scope>NUCLEOTIDE SEQUENCE</scope>
    <source>
        <strain evidence="3">DS3754</strain>
    </source>
</reference>
<gene>
    <name evidence="3" type="ORF">J2W31_006518</name>
</gene>
<dbReference type="InterPro" id="IPR040782">
    <property type="entry name" value="KfrB"/>
</dbReference>
<feature type="region of interest" description="Disordered" evidence="1">
    <location>
        <begin position="643"/>
        <end position="668"/>
    </location>
</feature>
<evidence type="ECO:0000259" key="2">
    <source>
        <dbReference type="Pfam" id="PF18790"/>
    </source>
</evidence>
<evidence type="ECO:0000256" key="1">
    <source>
        <dbReference type="SAM" id="MobiDB-lite"/>
    </source>
</evidence>
<dbReference type="Pfam" id="PF18790">
    <property type="entry name" value="KfrB"/>
    <property type="match status" value="1"/>
</dbReference>
<sequence length="668" mass="72921">MATRATQDFLARNEISNTQQDWMPSWHGEWQSNLDGSAEIRPIVTAIEAGVGALDYLPGIQVSRAGGEPLDRWGDEVQSSKEIAIAEATKMARDWHRDDLKESTHDLARAITNAAEKLNVRDVDSIRPDEAAALVKADLFILGMVGHSDGDARSLAVGALAEISGRHSAYREALIAQDPAVASEVQQAIAEDLRRVVAKEDRKSAALSPGSPESAPGAKAGMSAALNKAGEVYLVDLDQAAVHLVSHEGQRIVVGTGDRDKGLFMTRPDGHFEVVGSTSREIDDFIERNQLYALEAAAVSVLAREKGIDGYRRSGEESPLAVEIRDSQGKAGYAVAVTGPEGNPGVQFRWSLDEESEIYSSVGELELAGHAQQLRADAIFDSIELAQISGLPGRSIETQDLETSSIVNEHWQRIDSVPDAWMHANYETGMAEVKEDGAITSVSGLAAITRWAEEHGATPVDKERLVDLDVDAARGRSERERELDPTTQLEEIQLRADAPRIGSTMPRPDWIETMKLMKLKDPDAPVKVFIPKSGTEYGGQVLMVTDTHAIQRVGKGIAIAHDLNKLANRSSIVSDLDTGKISRGMEMRVDYGLEKGNARFFSVDPQQAATMRRDLTSWAEKHISNDRARQVYLKHLDSAALETPKSRGMAHRQLPMSSTSSRDVQHSR</sequence>
<feature type="domain" description="KfrB" evidence="2">
    <location>
        <begin position="537"/>
        <end position="568"/>
    </location>
</feature>
<evidence type="ECO:0000313" key="4">
    <source>
        <dbReference type="Proteomes" id="UP001242045"/>
    </source>
</evidence>
<dbReference type="Proteomes" id="UP001242045">
    <property type="component" value="Unassembled WGS sequence"/>
</dbReference>
<proteinExistence type="predicted"/>
<accession>A0AAW8D9Z1</accession>
<dbReference type="RefSeq" id="WP_307687309.1">
    <property type="nucleotide sequence ID" value="NZ_JAUSRD010000027.1"/>
</dbReference>
<evidence type="ECO:0000313" key="3">
    <source>
        <dbReference type="EMBL" id="MDP9897374.1"/>
    </source>
</evidence>
<organism evidence="3 4">
    <name type="scientific">Variovorax boronicumulans</name>
    <dbReference type="NCBI Taxonomy" id="436515"/>
    <lineage>
        <taxon>Bacteria</taxon>
        <taxon>Pseudomonadati</taxon>
        <taxon>Pseudomonadota</taxon>
        <taxon>Betaproteobacteria</taxon>
        <taxon>Burkholderiales</taxon>
        <taxon>Comamonadaceae</taxon>
        <taxon>Variovorax</taxon>
    </lineage>
</organism>
<name>A0AAW8D9Z1_9BURK</name>
<comment type="caution">
    <text evidence="3">The sequence shown here is derived from an EMBL/GenBank/DDBJ whole genome shotgun (WGS) entry which is preliminary data.</text>
</comment>